<dbReference type="EMBL" id="MNCJ02000326">
    <property type="protein sequence ID" value="KAF5783607.1"/>
    <property type="molecule type" value="Genomic_DNA"/>
</dbReference>
<sequence>MGFFSQIPVPVPGYCTENTRTSTRTVPIYLVRYLVPSFVQIRYRYFRYWYGYRYGYCTNHIPTQKVPPQTIFRGL</sequence>
<proteinExistence type="predicted"/>
<dbReference type="AlphaFoldDB" id="A0A9K3N1I4"/>
<organism evidence="1 2">
    <name type="scientific">Helianthus annuus</name>
    <name type="common">Common sunflower</name>
    <dbReference type="NCBI Taxonomy" id="4232"/>
    <lineage>
        <taxon>Eukaryota</taxon>
        <taxon>Viridiplantae</taxon>
        <taxon>Streptophyta</taxon>
        <taxon>Embryophyta</taxon>
        <taxon>Tracheophyta</taxon>
        <taxon>Spermatophyta</taxon>
        <taxon>Magnoliopsida</taxon>
        <taxon>eudicotyledons</taxon>
        <taxon>Gunneridae</taxon>
        <taxon>Pentapetalae</taxon>
        <taxon>asterids</taxon>
        <taxon>campanulids</taxon>
        <taxon>Asterales</taxon>
        <taxon>Asteraceae</taxon>
        <taxon>Asteroideae</taxon>
        <taxon>Heliantheae alliance</taxon>
        <taxon>Heliantheae</taxon>
        <taxon>Helianthus</taxon>
    </lineage>
</organism>
<reference evidence="1" key="2">
    <citation type="submission" date="2020-06" db="EMBL/GenBank/DDBJ databases">
        <title>Helianthus annuus Genome sequencing and assembly Release 2.</title>
        <authorList>
            <person name="Gouzy J."/>
            <person name="Langlade N."/>
            <person name="Munos S."/>
        </authorList>
    </citation>
    <scope>NUCLEOTIDE SEQUENCE</scope>
    <source>
        <tissue evidence="1">Leaves</tissue>
    </source>
</reference>
<reference evidence="1" key="1">
    <citation type="journal article" date="2017" name="Nature">
        <title>The sunflower genome provides insights into oil metabolism, flowering and Asterid evolution.</title>
        <authorList>
            <person name="Badouin H."/>
            <person name="Gouzy J."/>
            <person name="Grassa C.J."/>
            <person name="Murat F."/>
            <person name="Staton S.E."/>
            <person name="Cottret L."/>
            <person name="Lelandais-Briere C."/>
            <person name="Owens G.L."/>
            <person name="Carrere S."/>
            <person name="Mayjonade B."/>
            <person name="Legrand L."/>
            <person name="Gill N."/>
            <person name="Kane N.C."/>
            <person name="Bowers J.E."/>
            <person name="Hubner S."/>
            <person name="Bellec A."/>
            <person name="Berard A."/>
            <person name="Berges H."/>
            <person name="Blanchet N."/>
            <person name="Boniface M.C."/>
            <person name="Brunel D."/>
            <person name="Catrice O."/>
            <person name="Chaidir N."/>
            <person name="Claudel C."/>
            <person name="Donnadieu C."/>
            <person name="Faraut T."/>
            <person name="Fievet G."/>
            <person name="Helmstetter N."/>
            <person name="King M."/>
            <person name="Knapp S.J."/>
            <person name="Lai Z."/>
            <person name="Le Paslier M.C."/>
            <person name="Lippi Y."/>
            <person name="Lorenzon L."/>
            <person name="Mandel J.R."/>
            <person name="Marage G."/>
            <person name="Marchand G."/>
            <person name="Marquand E."/>
            <person name="Bret-Mestries E."/>
            <person name="Morien E."/>
            <person name="Nambeesan S."/>
            <person name="Nguyen T."/>
            <person name="Pegot-Espagnet P."/>
            <person name="Pouilly N."/>
            <person name="Raftis F."/>
            <person name="Sallet E."/>
            <person name="Schiex T."/>
            <person name="Thomas J."/>
            <person name="Vandecasteele C."/>
            <person name="Vares D."/>
            <person name="Vear F."/>
            <person name="Vautrin S."/>
            <person name="Crespi M."/>
            <person name="Mangin B."/>
            <person name="Burke J.M."/>
            <person name="Salse J."/>
            <person name="Munos S."/>
            <person name="Vincourt P."/>
            <person name="Rieseberg L.H."/>
            <person name="Langlade N.B."/>
        </authorList>
    </citation>
    <scope>NUCLEOTIDE SEQUENCE</scope>
    <source>
        <tissue evidence="1">Leaves</tissue>
    </source>
</reference>
<name>A0A9K3N1I4_HELAN</name>
<accession>A0A9K3N1I4</accession>
<dbReference type="Proteomes" id="UP000215914">
    <property type="component" value="Unassembled WGS sequence"/>
</dbReference>
<comment type="caution">
    <text evidence="1">The sequence shown here is derived from an EMBL/GenBank/DDBJ whole genome shotgun (WGS) entry which is preliminary data.</text>
</comment>
<gene>
    <name evidence="1" type="ORF">HanXRQr2_Chr11g0509891</name>
</gene>
<dbReference type="Gramene" id="mRNA:HanXRQr2_Chr11g0509891">
    <property type="protein sequence ID" value="mRNA:HanXRQr2_Chr11g0509891"/>
    <property type="gene ID" value="HanXRQr2_Chr11g0509891"/>
</dbReference>
<protein>
    <submittedName>
        <fullName evidence="1">Uncharacterized protein</fullName>
    </submittedName>
</protein>
<evidence type="ECO:0000313" key="2">
    <source>
        <dbReference type="Proteomes" id="UP000215914"/>
    </source>
</evidence>
<keyword evidence="2" id="KW-1185">Reference proteome</keyword>
<evidence type="ECO:0000313" key="1">
    <source>
        <dbReference type="EMBL" id="KAF5783607.1"/>
    </source>
</evidence>